<dbReference type="Pfam" id="PF00583">
    <property type="entry name" value="Acetyltransf_1"/>
    <property type="match status" value="1"/>
</dbReference>
<dbReference type="Gene3D" id="3.40.630.30">
    <property type="match status" value="1"/>
</dbReference>
<reference evidence="4 5" key="1">
    <citation type="journal article" date="2024" name="Commun. Biol.">
        <title>Comparative genomic analysis of thermophilic fungi reveals convergent evolutionary adaptations and gene losses.</title>
        <authorList>
            <person name="Steindorff A.S."/>
            <person name="Aguilar-Pontes M.V."/>
            <person name="Robinson A.J."/>
            <person name="Andreopoulos B."/>
            <person name="LaButti K."/>
            <person name="Kuo A."/>
            <person name="Mondo S."/>
            <person name="Riley R."/>
            <person name="Otillar R."/>
            <person name="Haridas S."/>
            <person name="Lipzen A."/>
            <person name="Grimwood J."/>
            <person name="Schmutz J."/>
            <person name="Clum A."/>
            <person name="Reid I.D."/>
            <person name="Moisan M.C."/>
            <person name="Butler G."/>
            <person name="Nguyen T.T.M."/>
            <person name="Dewar K."/>
            <person name="Conant G."/>
            <person name="Drula E."/>
            <person name="Henrissat B."/>
            <person name="Hansel C."/>
            <person name="Singer S."/>
            <person name="Hutchinson M.I."/>
            <person name="de Vries R.P."/>
            <person name="Natvig D.O."/>
            <person name="Powell A.J."/>
            <person name="Tsang A."/>
            <person name="Grigoriev I.V."/>
        </authorList>
    </citation>
    <scope>NUCLEOTIDE SEQUENCE [LARGE SCALE GENOMIC DNA]</scope>
    <source>
        <strain evidence="4 5">CBS 494.80</strain>
    </source>
</reference>
<keyword evidence="5" id="KW-1185">Reference proteome</keyword>
<evidence type="ECO:0000313" key="4">
    <source>
        <dbReference type="EMBL" id="KAL2061930.1"/>
    </source>
</evidence>
<dbReference type="Proteomes" id="UP001595075">
    <property type="component" value="Unassembled WGS sequence"/>
</dbReference>
<comment type="caution">
    <text evidence="4">The sequence shown here is derived from an EMBL/GenBank/DDBJ whole genome shotgun (WGS) entry which is preliminary data.</text>
</comment>
<dbReference type="PROSITE" id="PS51186">
    <property type="entry name" value="GNAT"/>
    <property type="match status" value="1"/>
</dbReference>
<evidence type="ECO:0000256" key="1">
    <source>
        <dbReference type="ARBA" id="ARBA00022679"/>
    </source>
</evidence>
<dbReference type="SUPFAM" id="SSF55729">
    <property type="entry name" value="Acyl-CoA N-acyltransferases (Nat)"/>
    <property type="match status" value="1"/>
</dbReference>
<keyword evidence="2" id="KW-0012">Acyltransferase</keyword>
<dbReference type="InterPro" id="IPR050832">
    <property type="entry name" value="Bact_Acetyltransf"/>
</dbReference>
<name>A0ABR4BWA9_9HELO</name>
<sequence length="183" mass="20180">MDPPILYDPTIHTCLLPSLASVHAECITSPPYTVASFLPPLSTPRMEAWWTARGAEVTAGSRHIVMQMATNPETGKEEVAGYVMLAMPESETGPFRGSVEKLLVSPRWREKGVARRVMVLLEEVAVKEGRGLLMLGTTKGSPAESIYPRLGYAKYPFFKDDGCKRIICRVSARLCIELNVSIL</sequence>
<dbReference type="InterPro" id="IPR016181">
    <property type="entry name" value="Acyl_CoA_acyltransferase"/>
</dbReference>
<proteinExistence type="predicted"/>
<organism evidence="4 5">
    <name type="scientific">Oculimacula yallundae</name>
    <dbReference type="NCBI Taxonomy" id="86028"/>
    <lineage>
        <taxon>Eukaryota</taxon>
        <taxon>Fungi</taxon>
        <taxon>Dikarya</taxon>
        <taxon>Ascomycota</taxon>
        <taxon>Pezizomycotina</taxon>
        <taxon>Leotiomycetes</taxon>
        <taxon>Helotiales</taxon>
        <taxon>Ploettnerulaceae</taxon>
        <taxon>Oculimacula</taxon>
    </lineage>
</organism>
<feature type="domain" description="N-acetyltransferase" evidence="3">
    <location>
        <begin position="36"/>
        <end position="173"/>
    </location>
</feature>
<gene>
    <name evidence="4" type="ORF">VTL71DRAFT_7308</name>
</gene>
<accession>A0ABR4BWA9</accession>
<evidence type="ECO:0000259" key="3">
    <source>
        <dbReference type="PROSITE" id="PS51186"/>
    </source>
</evidence>
<protein>
    <recommendedName>
        <fullName evidence="3">N-acetyltransferase domain-containing protein</fullName>
    </recommendedName>
</protein>
<evidence type="ECO:0000313" key="5">
    <source>
        <dbReference type="Proteomes" id="UP001595075"/>
    </source>
</evidence>
<evidence type="ECO:0000256" key="2">
    <source>
        <dbReference type="ARBA" id="ARBA00023315"/>
    </source>
</evidence>
<dbReference type="InterPro" id="IPR000182">
    <property type="entry name" value="GNAT_dom"/>
</dbReference>
<dbReference type="CDD" id="cd04301">
    <property type="entry name" value="NAT_SF"/>
    <property type="match status" value="1"/>
</dbReference>
<dbReference type="PANTHER" id="PTHR43877">
    <property type="entry name" value="AMINOALKYLPHOSPHONATE N-ACETYLTRANSFERASE-RELATED-RELATED"/>
    <property type="match status" value="1"/>
</dbReference>
<dbReference type="EMBL" id="JAZHXI010000018">
    <property type="protein sequence ID" value="KAL2061930.1"/>
    <property type="molecule type" value="Genomic_DNA"/>
</dbReference>
<keyword evidence="1" id="KW-0808">Transferase</keyword>